<evidence type="ECO:0000313" key="2">
    <source>
        <dbReference type="Proteomes" id="UP001589646"/>
    </source>
</evidence>
<accession>A0ABV5Q3S0</accession>
<proteinExistence type="predicted"/>
<dbReference type="EMBL" id="JBHMCE010000008">
    <property type="protein sequence ID" value="MFB9530117.1"/>
    <property type="molecule type" value="Genomic_DNA"/>
</dbReference>
<sequence>MLCASFELVREGALQDFLSIHGSTEWRTYLALHATFQGLPDGELREEVGEVLARSEQNFVAGIAAAYERLTALLGYRLRPDAGVTFETVALLTGATLRGLVTTALSTPDVATRRVSAAPFGGAEAAEWSLPSLGIATTLFAFLEPDPGIEWDDDRAAKVRRALEAEEWESG</sequence>
<dbReference type="RefSeq" id="WP_346125175.1">
    <property type="nucleotide sequence ID" value="NZ_BAAAXC010000015.1"/>
</dbReference>
<gene>
    <name evidence="1" type="ORF">ACFFRN_26250</name>
</gene>
<evidence type="ECO:0000313" key="1">
    <source>
        <dbReference type="EMBL" id="MFB9530117.1"/>
    </source>
</evidence>
<name>A0ABV5Q3S0_9ACTN</name>
<keyword evidence="2" id="KW-1185">Reference proteome</keyword>
<protein>
    <submittedName>
        <fullName evidence="1">Uncharacterized protein</fullName>
    </submittedName>
</protein>
<dbReference type="Proteomes" id="UP001589646">
    <property type="component" value="Unassembled WGS sequence"/>
</dbReference>
<reference evidence="1 2" key="1">
    <citation type="submission" date="2024-09" db="EMBL/GenBank/DDBJ databases">
        <authorList>
            <person name="Sun Q."/>
            <person name="Mori K."/>
        </authorList>
    </citation>
    <scope>NUCLEOTIDE SEQUENCE [LARGE SCALE GENOMIC DNA]</scope>
    <source>
        <strain evidence="1 2">JCM 3323</strain>
    </source>
</reference>
<organism evidence="1 2">
    <name type="scientific">Nonomuraea roseola</name>
    <dbReference type="NCBI Taxonomy" id="46179"/>
    <lineage>
        <taxon>Bacteria</taxon>
        <taxon>Bacillati</taxon>
        <taxon>Actinomycetota</taxon>
        <taxon>Actinomycetes</taxon>
        <taxon>Streptosporangiales</taxon>
        <taxon>Streptosporangiaceae</taxon>
        <taxon>Nonomuraea</taxon>
    </lineage>
</organism>
<comment type="caution">
    <text evidence="1">The sequence shown here is derived from an EMBL/GenBank/DDBJ whole genome shotgun (WGS) entry which is preliminary data.</text>
</comment>